<dbReference type="Pfam" id="PF18142">
    <property type="entry name" value="SLATT_fungal"/>
    <property type="match status" value="1"/>
</dbReference>
<gene>
    <name evidence="4" type="ORF">PV06_04694</name>
</gene>
<dbReference type="EMBL" id="KN847335">
    <property type="protein sequence ID" value="KIW43607.1"/>
    <property type="molecule type" value="Genomic_DNA"/>
</dbReference>
<evidence type="ECO:0000313" key="5">
    <source>
        <dbReference type="Proteomes" id="UP000053342"/>
    </source>
</evidence>
<accession>A0A0D2C1M6</accession>
<feature type="compositionally biased region" description="Pro residues" evidence="1">
    <location>
        <begin position="260"/>
        <end position="277"/>
    </location>
</feature>
<protein>
    <recommendedName>
        <fullName evidence="3">SMODS and SLOG-associating 2TM effector domain-containing protein</fullName>
    </recommendedName>
</protein>
<dbReference type="Proteomes" id="UP000053342">
    <property type="component" value="Unassembled WGS sequence"/>
</dbReference>
<dbReference type="PRINTS" id="PR01217">
    <property type="entry name" value="PRICHEXTENSN"/>
</dbReference>
<keyword evidence="2" id="KW-0472">Membrane</keyword>
<reference evidence="4 5" key="1">
    <citation type="submission" date="2015-01" db="EMBL/GenBank/DDBJ databases">
        <title>The Genome Sequence of Exophiala oligosperma CBS72588.</title>
        <authorList>
            <consortium name="The Broad Institute Genomics Platform"/>
            <person name="Cuomo C."/>
            <person name="de Hoog S."/>
            <person name="Gorbushina A."/>
            <person name="Stielow B."/>
            <person name="Teixiera M."/>
            <person name="Abouelleil A."/>
            <person name="Chapman S.B."/>
            <person name="Priest M."/>
            <person name="Young S.K."/>
            <person name="Wortman J."/>
            <person name="Nusbaum C."/>
            <person name="Birren B."/>
        </authorList>
    </citation>
    <scope>NUCLEOTIDE SEQUENCE [LARGE SCALE GENOMIC DNA]</scope>
    <source>
        <strain evidence="4 5">CBS 72588</strain>
    </source>
</reference>
<keyword evidence="2" id="KW-0812">Transmembrane</keyword>
<evidence type="ECO:0000313" key="4">
    <source>
        <dbReference type="EMBL" id="KIW43607.1"/>
    </source>
</evidence>
<feature type="transmembrane region" description="Helical" evidence="2">
    <location>
        <begin position="115"/>
        <end position="134"/>
    </location>
</feature>
<dbReference type="OrthoDB" id="4472872at2759"/>
<feature type="compositionally biased region" description="Gly residues" evidence="1">
    <location>
        <begin position="316"/>
        <end position="326"/>
    </location>
</feature>
<evidence type="ECO:0000259" key="3">
    <source>
        <dbReference type="Pfam" id="PF18142"/>
    </source>
</evidence>
<feature type="compositionally biased region" description="Basic and acidic residues" evidence="1">
    <location>
        <begin position="292"/>
        <end position="315"/>
    </location>
</feature>
<name>A0A0D2C1M6_9EURO</name>
<feature type="compositionally biased region" description="Basic and acidic residues" evidence="1">
    <location>
        <begin position="327"/>
        <end position="348"/>
    </location>
</feature>
<feature type="domain" description="SMODS and SLOG-associating 2TM effector" evidence="3">
    <location>
        <begin position="71"/>
        <end position="203"/>
    </location>
</feature>
<feature type="region of interest" description="Disordered" evidence="1">
    <location>
        <begin position="1"/>
        <end position="25"/>
    </location>
</feature>
<dbReference type="PANTHER" id="PTHR38793:SF3">
    <property type="entry name" value="SMODS AND SLOG-ASSOCIATING 2TM EFFECTOR DOMAIN-CONTAINING PROTEIN"/>
    <property type="match status" value="1"/>
</dbReference>
<dbReference type="NCBIfam" id="NF033635">
    <property type="entry name" value="SLATT_fungal"/>
    <property type="match status" value="1"/>
</dbReference>
<proteinExistence type="predicted"/>
<dbReference type="VEuPathDB" id="FungiDB:PV06_04694"/>
<feature type="compositionally biased region" description="Low complexity" evidence="1">
    <location>
        <begin position="389"/>
        <end position="406"/>
    </location>
</feature>
<evidence type="ECO:0000256" key="2">
    <source>
        <dbReference type="SAM" id="Phobius"/>
    </source>
</evidence>
<sequence>MANEQTPLLGSYAYGDSDEYPPPPATSVVVVDPHEQFCMMVGVPSSAPPDADEQNQNRKRQSVPKKSLYGRVTRQLAHQRWTYYTTASLSNTMLLTQVVLGAALTALGASESSHVLITIFGAMNTVIAGLVAYLKSRGQPMRARMYRDDLERVVDEIENSEVMWLGISRHVHGYDEIDTDDGQVSVRSEVARLTRLYDRAVKNNTMNNPDMYMGNGGGYYDGNGAQLRSRPAVPTVLPALPIAAGPQQPVVAAPAVQQPNLPPPPQQQQPAPAPPVQNVPDPDESPATAPPKPKEEPKKVDDEVKKDEDKKEKANGDGGGGGGGGGDDTKKEEEKGKESPKKDGDNKQGESSSSSSSPSAPESADPSPAKESSSSQPQPPPPTPPPPTQAQAPAAYDPDAAPASDPNVPLKKD</sequence>
<feature type="transmembrane region" description="Helical" evidence="2">
    <location>
        <begin position="81"/>
        <end position="109"/>
    </location>
</feature>
<feature type="region of interest" description="Disordered" evidence="1">
    <location>
        <begin position="42"/>
        <end position="65"/>
    </location>
</feature>
<feature type="compositionally biased region" description="Low complexity" evidence="1">
    <location>
        <begin position="351"/>
        <end position="376"/>
    </location>
</feature>
<feature type="region of interest" description="Disordered" evidence="1">
    <location>
        <begin position="255"/>
        <end position="413"/>
    </location>
</feature>
<organism evidence="4 5">
    <name type="scientific">Exophiala oligosperma</name>
    <dbReference type="NCBI Taxonomy" id="215243"/>
    <lineage>
        <taxon>Eukaryota</taxon>
        <taxon>Fungi</taxon>
        <taxon>Dikarya</taxon>
        <taxon>Ascomycota</taxon>
        <taxon>Pezizomycotina</taxon>
        <taxon>Eurotiomycetes</taxon>
        <taxon>Chaetothyriomycetidae</taxon>
        <taxon>Chaetothyriales</taxon>
        <taxon>Herpotrichiellaceae</taxon>
        <taxon>Exophiala</taxon>
    </lineage>
</organism>
<dbReference type="InterPro" id="IPR041622">
    <property type="entry name" value="SLATT_fungi"/>
</dbReference>
<evidence type="ECO:0000256" key="1">
    <source>
        <dbReference type="SAM" id="MobiDB-lite"/>
    </source>
</evidence>
<feature type="compositionally biased region" description="Pro residues" evidence="1">
    <location>
        <begin position="377"/>
        <end position="388"/>
    </location>
</feature>
<dbReference type="PANTHER" id="PTHR38793">
    <property type="entry name" value="SLATT_FUNGAL DOMAIN-CONTAINING PROTEIN-RELATED"/>
    <property type="match status" value="1"/>
</dbReference>
<keyword evidence="2" id="KW-1133">Transmembrane helix</keyword>
<dbReference type="HOGENOM" id="CLU_041298_1_0_1"/>
<dbReference type="RefSeq" id="XP_016263823.1">
    <property type="nucleotide sequence ID" value="XM_016405617.1"/>
</dbReference>
<dbReference type="AlphaFoldDB" id="A0A0D2C1M6"/>
<dbReference type="GeneID" id="27356768"/>
<keyword evidence="5" id="KW-1185">Reference proteome</keyword>